<keyword evidence="4" id="KW-1185">Reference proteome</keyword>
<feature type="region of interest" description="Disordered" evidence="1">
    <location>
        <begin position="35"/>
        <end position="101"/>
    </location>
</feature>
<feature type="transmembrane region" description="Helical" evidence="2">
    <location>
        <begin position="12"/>
        <end position="31"/>
    </location>
</feature>
<keyword evidence="2" id="KW-1133">Transmembrane helix</keyword>
<keyword evidence="2" id="KW-0472">Membrane</keyword>
<evidence type="ECO:0000256" key="2">
    <source>
        <dbReference type="SAM" id="Phobius"/>
    </source>
</evidence>
<dbReference type="RefSeq" id="WP_195900751.1">
    <property type="nucleotide sequence ID" value="NZ_JADOGI010000180.1"/>
</dbReference>
<reference evidence="3" key="1">
    <citation type="submission" date="2020-11" db="EMBL/GenBank/DDBJ databases">
        <title>Whole-genome analyses of Nonomuraea sp. K274.</title>
        <authorList>
            <person name="Veyisoglu A."/>
        </authorList>
    </citation>
    <scope>NUCLEOTIDE SEQUENCE</scope>
    <source>
        <strain evidence="3">K274</strain>
    </source>
</reference>
<evidence type="ECO:0000256" key="1">
    <source>
        <dbReference type="SAM" id="MobiDB-lite"/>
    </source>
</evidence>
<organism evidence="3 4">
    <name type="scientific">Nonomuraea cypriaca</name>
    <dbReference type="NCBI Taxonomy" id="1187855"/>
    <lineage>
        <taxon>Bacteria</taxon>
        <taxon>Bacillati</taxon>
        <taxon>Actinomycetota</taxon>
        <taxon>Actinomycetes</taxon>
        <taxon>Streptosporangiales</taxon>
        <taxon>Streptosporangiaceae</taxon>
        <taxon>Nonomuraea</taxon>
    </lineage>
</organism>
<proteinExistence type="predicted"/>
<evidence type="ECO:0000313" key="4">
    <source>
        <dbReference type="Proteomes" id="UP000605361"/>
    </source>
</evidence>
<comment type="caution">
    <text evidence="3">The sequence shown here is derived from an EMBL/GenBank/DDBJ whole genome shotgun (WGS) entry which is preliminary data.</text>
</comment>
<sequence>MDTVTMCSFITLVMAGTLLAAGFVSLAYAIARGHRAWRSAGDPPDRVTGPGAQEERPARDGADRRERPRSPQDRGHLPPRPPTGRPGPCARPVESRRTLQR</sequence>
<keyword evidence="2" id="KW-0812">Transmembrane</keyword>
<accession>A0A931F596</accession>
<dbReference type="Proteomes" id="UP000605361">
    <property type="component" value="Unassembled WGS sequence"/>
</dbReference>
<dbReference type="AlphaFoldDB" id="A0A931F596"/>
<gene>
    <name evidence="3" type="ORF">ITP53_40425</name>
</gene>
<name>A0A931F596_9ACTN</name>
<protein>
    <submittedName>
        <fullName evidence="3">Uncharacterized protein</fullName>
    </submittedName>
</protein>
<evidence type="ECO:0000313" key="3">
    <source>
        <dbReference type="EMBL" id="MBF8191843.1"/>
    </source>
</evidence>
<dbReference type="EMBL" id="JADOGI010000180">
    <property type="protein sequence ID" value="MBF8191843.1"/>
    <property type="molecule type" value="Genomic_DNA"/>
</dbReference>
<feature type="compositionally biased region" description="Basic and acidic residues" evidence="1">
    <location>
        <begin position="53"/>
        <end position="76"/>
    </location>
</feature>